<name>A0A1N6RCE7_9MICO</name>
<dbReference type="InterPro" id="IPR046080">
    <property type="entry name" value="DUF6098"/>
</dbReference>
<dbReference type="Proteomes" id="UP000186235">
    <property type="component" value="Unassembled WGS sequence"/>
</dbReference>
<organism evidence="1 2">
    <name type="scientific">Cellulosimicrobium aquatile</name>
    <dbReference type="NCBI Taxonomy" id="1612203"/>
    <lineage>
        <taxon>Bacteria</taxon>
        <taxon>Bacillati</taxon>
        <taxon>Actinomycetota</taxon>
        <taxon>Actinomycetes</taxon>
        <taxon>Micrococcales</taxon>
        <taxon>Promicromonosporaceae</taxon>
        <taxon>Cellulosimicrobium</taxon>
    </lineage>
</organism>
<sequence>MPDAPSTLDTLPRLRSLAEVAELVEVVRPLYVRFSGGPEQDAESVSRDHESGCLLPGLSVNPLTPEPWWDRPVEHWVARQLCQYAHLMTPERFPWLLTGDVAGRGPDSEPLLVDVVPAASLDPRVVEEAGRLYREAFDAGDDGT</sequence>
<reference evidence="2" key="1">
    <citation type="submission" date="2017-01" db="EMBL/GenBank/DDBJ databases">
        <authorList>
            <person name="Varghese N."/>
            <person name="Submissions S."/>
        </authorList>
    </citation>
    <scope>NUCLEOTIDE SEQUENCE [LARGE SCALE GENOMIC DNA]</scope>
    <source>
        <strain evidence="2">3bp</strain>
    </source>
</reference>
<dbReference type="Pfam" id="PF19593">
    <property type="entry name" value="DUF6098"/>
    <property type="match status" value="1"/>
</dbReference>
<gene>
    <name evidence="1" type="ORF">SAMN05518682_1837</name>
</gene>
<dbReference type="AlphaFoldDB" id="A0A1N6RCE7"/>
<evidence type="ECO:0000313" key="2">
    <source>
        <dbReference type="Proteomes" id="UP000186235"/>
    </source>
</evidence>
<accession>A0A1N6RCE7</accession>
<keyword evidence="2" id="KW-1185">Reference proteome</keyword>
<evidence type="ECO:0000313" key="1">
    <source>
        <dbReference type="EMBL" id="SIQ26503.1"/>
    </source>
</evidence>
<protein>
    <submittedName>
        <fullName evidence="1">Uncharacterized protein</fullName>
    </submittedName>
</protein>
<proteinExistence type="predicted"/>
<dbReference type="EMBL" id="FTMI01000003">
    <property type="protein sequence ID" value="SIQ26503.1"/>
    <property type="molecule type" value="Genomic_DNA"/>
</dbReference>
<dbReference type="RefSeq" id="WP_021482206.1">
    <property type="nucleotide sequence ID" value="NZ_FTMI01000003.1"/>
</dbReference>